<evidence type="ECO:0000256" key="1">
    <source>
        <dbReference type="SAM" id="MobiDB-lite"/>
    </source>
</evidence>
<dbReference type="Proteomes" id="UP000010824">
    <property type="component" value="Chromosome"/>
</dbReference>
<evidence type="ECO:0000313" key="2">
    <source>
        <dbReference type="EMBL" id="AGB03096.1"/>
    </source>
</evidence>
<dbReference type="KEGG" id="mfo:Metfor_2089"/>
<feature type="region of interest" description="Disordered" evidence="1">
    <location>
        <begin position="37"/>
        <end position="58"/>
    </location>
</feature>
<dbReference type="eggNOG" id="arCOG03906">
    <property type="taxonomic scope" value="Archaea"/>
</dbReference>
<accession>L0HH42</accession>
<protein>
    <recommendedName>
        <fullName evidence="4">DUF3821 domain-containing protein</fullName>
    </recommendedName>
</protein>
<reference evidence="2 3" key="2">
    <citation type="journal article" date="2014" name="Genome Announc.">
        <title>Complete Genome Sequence of Methanoregula formicica SMSPT, a Mesophilic Hydrogenotrophic Methanogen Isolated from a Methanogenic Upflow Anaerobic Sludge Blanket Reactor.</title>
        <authorList>
            <person name="Yamamoto K."/>
            <person name="Tamaki H."/>
            <person name="Cadillo-Quiroz H."/>
            <person name="Imachi H."/>
            <person name="Kyrpides N."/>
            <person name="Woyke T."/>
            <person name="Goodwin L."/>
            <person name="Zinder S.H."/>
            <person name="Kamagata Y."/>
            <person name="Liu W.T."/>
        </authorList>
    </citation>
    <scope>NUCLEOTIDE SEQUENCE [LARGE SCALE GENOMIC DNA]</scope>
    <source>
        <strain evidence="3">DSM 22288 / NBRC 105244 / SMSP</strain>
    </source>
</reference>
<gene>
    <name evidence="2" type="ordered locus">Metfor_2089</name>
</gene>
<dbReference type="PROSITE" id="PS51257">
    <property type="entry name" value="PROKAR_LIPOPROTEIN"/>
    <property type="match status" value="1"/>
</dbReference>
<evidence type="ECO:0000313" key="3">
    <source>
        <dbReference type="Proteomes" id="UP000010824"/>
    </source>
</evidence>
<proteinExistence type="predicted"/>
<dbReference type="HOGENOM" id="CLU_901973_0_0_2"/>
<reference evidence="3" key="1">
    <citation type="submission" date="2011-12" db="EMBL/GenBank/DDBJ databases">
        <title>Complete sequence of Methanoregula formicicum SMSP.</title>
        <authorList>
            <person name="Lucas S."/>
            <person name="Han J."/>
            <person name="Lapidus A."/>
            <person name="Cheng J.-F."/>
            <person name="Goodwin L."/>
            <person name="Pitluck S."/>
            <person name="Peters L."/>
            <person name="Ovchinnikova G."/>
            <person name="Teshima H."/>
            <person name="Detter J.C."/>
            <person name="Han C."/>
            <person name="Tapia R."/>
            <person name="Land M."/>
            <person name="Hauser L."/>
            <person name="Kyrpides N."/>
            <person name="Ivanova N."/>
            <person name="Pagani I."/>
            <person name="Imachi H."/>
            <person name="Tamaki H."/>
            <person name="Sekiguchi Y."/>
            <person name="Kamagata Y."/>
            <person name="Cadillo-Quiroz H."/>
            <person name="Zinder S."/>
            <person name="Liu W.-T."/>
            <person name="Woyke T."/>
        </authorList>
    </citation>
    <scope>NUCLEOTIDE SEQUENCE [LARGE SCALE GENOMIC DNA]</scope>
    <source>
        <strain evidence="3">DSM 22288 / NBRC 105244 / SMSP</strain>
    </source>
</reference>
<dbReference type="InParanoid" id="L0HH42"/>
<dbReference type="STRING" id="593750.Metfor_2089"/>
<sequence precursor="true">MTTPSRRSVVLASLVLLLLIAALGISGCTDASRDTVYPAGAPGETPQESTAAAGTTGTAAGVPVHATTVQHTPAPDASAPYITFDPISGKNIGDLLVFSGTTNLPEKTAVYLYRTFGSTGEEKLVSNREVFAGPDGTNRWRFVSDSSGFDPGLYSVTVTTGEKDVKGSAQFTLSGTSLRPESVIYYSGTKKSSTGTPAITVNPIADHMQGDIFLITGTSGLEEGTLLLCDIHPVYFDDASKRPATVYNGPSGTAGDTIVVRGTGGLNTWSFALDTRAFEKTDYVVNITTVSEDFTIREIVGKAQFALK</sequence>
<keyword evidence="3" id="KW-1185">Reference proteome</keyword>
<name>L0HH42_METFS</name>
<dbReference type="AlphaFoldDB" id="L0HH42"/>
<dbReference type="EMBL" id="CP003167">
    <property type="protein sequence ID" value="AGB03096.1"/>
    <property type="molecule type" value="Genomic_DNA"/>
</dbReference>
<evidence type="ECO:0008006" key="4">
    <source>
        <dbReference type="Google" id="ProtNLM"/>
    </source>
</evidence>
<organism evidence="2 3">
    <name type="scientific">Methanoregula formicica (strain DSM 22288 / NBRC 105244 / SMSP)</name>
    <dbReference type="NCBI Taxonomy" id="593750"/>
    <lineage>
        <taxon>Archaea</taxon>
        <taxon>Methanobacteriati</taxon>
        <taxon>Methanobacteriota</taxon>
        <taxon>Stenosarchaea group</taxon>
        <taxon>Methanomicrobia</taxon>
        <taxon>Methanomicrobiales</taxon>
        <taxon>Methanoregulaceae</taxon>
        <taxon>Methanoregula</taxon>
    </lineage>
</organism>